<dbReference type="InterPro" id="IPR011990">
    <property type="entry name" value="TPR-like_helical_dom_sf"/>
</dbReference>
<dbReference type="InterPro" id="IPR001173">
    <property type="entry name" value="Glyco_trans_2-like"/>
</dbReference>
<gene>
    <name evidence="2" type="ORF">E4K67_03045</name>
</gene>
<keyword evidence="3" id="KW-1185">Reference proteome</keyword>
<dbReference type="GO" id="GO:0016740">
    <property type="term" value="F:transferase activity"/>
    <property type="evidence" value="ECO:0007669"/>
    <property type="project" value="UniProtKB-KW"/>
</dbReference>
<dbReference type="AlphaFoldDB" id="A0A4Z0R9T6"/>
<dbReference type="Pfam" id="PF00535">
    <property type="entry name" value="Glycos_transf_2"/>
    <property type="match status" value="1"/>
</dbReference>
<feature type="domain" description="Glycosyltransferase 2-like" evidence="1">
    <location>
        <begin position="2"/>
        <end position="105"/>
    </location>
</feature>
<dbReference type="SUPFAM" id="SSF53448">
    <property type="entry name" value="Nucleotide-diphospho-sugar transferases"/>
    <property type="match status" value="1"/>
</dbReference>
<dbReference type="PANTHER" id="PTHR43630">
    <property type="entry name" value="POLY-BETA-1,6-N-ACETYL-D-GLUCOSAMINE SYNTHASE"/>
    <property type="match status" value="1"/>
</dbReference>
<accession>A0A4Z0R9T6</accession>
<reference evidence="2 3" key="1">
    <citation type="submission" date="2019-03" db="EMBL/GenBank/DDBJ databases">
        <title>Draft Genome Sequence of Desulfosporosinus fructosivorans Strain 63.6F, Isolated from Marine Sediment in the Baltic Sea.</title>
        <authorList>
            <person name="Hausmann B."/>
            <person name="Vandieken V."/>
            <person name="Pjevac P."/>
            <person name="Schreck K."/>
            <person name="Herbold C.W."/>
            <person name="Loy A."/>
        </authorList>
    </citation>
    <scope>NUCLEOTIDE SEQUENCE [LARGE SCALE GENOMIC DNA]</scope>
    <source>
        <strain evidence="2 3">63.6F</strain>
    </source>
</reference>
<organism evidence="2 3">
    <name type="scientific">Desulfosporosinus fructosivorans</name>
    <dbReference type="NCBI Taxonomy" id="2018669"/>
    <lineage>
        <taxon>Bacteria</taxon>
        <taxon>Bacillati</taxon>
        <taxon>Bacillota</taxon>
        <taxon>Clostridia</taxon>
        <taxon>Eubacteriales</taxon>
        <taxon>Desulfitobacteriaceae</taxon>
        <taxon>Desulfosporosinus</taxon>
    </lineage>
</organism>
<dbReference type="Gene3D" id="1.25.40.10">
    <property type="entry name" value="Tetratricopeptide repeat domain"/>
    <property type="match status" value="1"/>
</dbReference>
<dbReference type="PANTHER" id="PTHR43630:SF2">
    <property type="entry name" value="GLYCOSYLTRANSFERASE"/>
    <property type="match status" value="1"/>
</dbReference>
<name>A0A4Z0R9T6_9FIRM</name>
<dbReference type="SMART" id="SM00028">
    <property type="entry name" value="TPR"/>
    <property type="match status" value="3"/>
</dbReference>
<evidence type="ECO:0000259" key="1">
    <source>
        <dbReference type="Pfam" id="PF00535"/>
    </source>
</evidence>
<comment type="caution">
    <text evidence="2">The sequence shown here is derived from an EMBL/GenBank/DDBJ whole genome shotgun (WGS) entry which is preliminary data.</text>
</comment>
<dbReference type="SUPFAM" id="SSF48452">
    <property type="entry name" value="TPR-like"/>
    <property type="match status" value="1"/>
</dbReference>
<dbReference type="InterPro" id="IPR029044">
    <property type="entry name" value="Nucleotide-diphossugar_trans"/>
</dbReference>
<evidence type="ECO:0000313" key="3">
    <source>
        <dbReference type="Proteomes" id="UP000298460"/>
    </source>
</evidence>
<dbReference type="Gene3D" id="3.90.550.10">
    <property type="entry name" value="Spore Coat Polysaccharide Biosynthesis Protein SpsA, Chain A"/>
    <property type="match status" value="1"/>
</dbReference>
<dbReference type="InterPro" id="IPR019734">
    <property type="entry name" value="TPR_rpt"/>
</dbReference>
<protein>
    <submittedName>
        <fullName evidence="2">Glycosyltransferase</fullName>
    </submittedName>
</protein>
<sequence length="686" mass="79376">MMVKNEDKNLERCLESLRELRMKLPCELIIVDTGSEDNTVSIAKRYTDKVYHHPWNNNFSEMRNISISYASGEWLFIIDADEELVAAEKLIQFFKKSYPKSIAGGALLVKNLTGNKVNKNVVVLNSSRVFRNDGAFHYEGSVHNMPIINGQILEIQASINHYGYDSTDQELMEQKFVRTSTILKRELAKNPDNIYYRFQLSVTYMMHKENNHALEEIEKAYRLMKKASDKKKHLYVYCQLARSYMKMSQYQKVEETCLEGIAIEEEYIDLYFYMAQAQGTHEKYEQAIENYSQYMKLVENFDNLAIKLNPVINHYTLPHMDEALYNVSVMLFKTDRFEQALNNVEELIKDNDSDVNLIVRAIPILVDACFTTQNFIRLRDILLGDLQARGLTLVEQALQRIEQDRKKLDKIVEKNFFQVFASFGDKYGILNKIRIMNNTGDTELADAISKFSNANDFNSLPDYYGDLIYNLIRLGRPEEVLGNLTELNAVRYLKYLSDEYGATVNDAILLYCGEDLESDFKKLRSKKMLLKYVLFSEECSDESYLSTFQKYLTSGTTYMQKIYTPLVLDQELIHDVKSVEEAFLLYMLNARSYKHGESGYVQYLKKAVTIFPEMNKGIKLLLQEIEEPANNAAKEMTDLRGELIQHIQTLLDTGEYASAKNILEEYEQICGADADSLTLKSQAMLH</sequence>
<proteinExistence type="predicted"/>
<dbReference type="Proteomes" id="UP000298460">
    <property type="component" value="Unassembled WGS sequence"/>
</dbReference>
<evidence type="ECO:0000313" key="2">
    <source>
        <dbReference type="EMBL" id="TGE39971.1"/>
    </source>
</evidence>
<dbReference type="CDD" id="cd02511">
    <property type="entry name" value="Beta4Glucosyltransferase"/>
    <property type="match status" value="1"/>
</dbReference>
<dbReference type="EMBL" id="SPQQ01000001">
    <property type="protein sequence ID" value="TGE39971.1"/>
    <property type="molecule type" value="Genomic_DNA"/>
</dbReference>
<keyword evidence="2" id="KW-0808">Transferase</keyword>